<protein>
    <recommendedName>
        <fullName evidence="2">Outer membrane protein beta-barrel domain-containing protein</fullName>
    </recommendedName>
</protein>
<evidence type="ECO:0008006" key="2">
    <source>
        <dbReference type="Google" id="ProtNLM"/>
    </source>
</evidence>
<name>A0A381TTJ4_9ZZZZ</name>
<dbReference type="AlphaFoldDB" id="A0A381TTJ4"/>
<dbReference type="EMBL" id="UINC01005139">
    <property type="protein sequence ID" value="SVA19345.1"/>
    <property type="molecule type" value="Genomic_DNA"/>
</dbReference>
<sequence length="233" mass="26592">MFRVASTLVIAIIFSGCASHPRVGSQRMEKGDVEYGYAFSVENVFPYLWYRKGISKRSDIGVRVGLPIYGSGFDYSRLLYEKENKWDMLNLAWSINPNYNYDFTYYKFRQRKNKKTGALGGTAWTGIRFMHIPKGISGKTSTRIGILFGGKPGSKLSYEIGYYHDFSSMPISNVFSSSYVQEGRFTEFPHSTEFGHPSENSRITGFSLQVFFNLGYNRAEKKEPEAVDPETEQ</sequence>
<proteinExistence type="predicted"/>
<reference evidence="1" key="1">
    <citation type="submission" date="2018-05" db="EMBL/GenBank/DDBJ databases">
        <authorList>
            <person name="Lanie J.A."/>
            <person name="Ng W.-L."/>
            <person name="Kazmierczak K.M."/>
            <person name="Andrzejewski T.M."/>
            <person name="Davidsen T.M."/>
            <person name="Wayne K.J."/>
            <person name="Tettelin H."/>
            <person name="Glass J.I."/>
            <person name="Rusch D."/>
            <person name="Podicherti R."/>
            <person name="Tsui H.-C.T."/>
            <person name="Winkler M.E."/>
        </authorList>
    </citation>
    <scope>NUCLEOTIDE SEQUENCE</scope>
</reference>
<gene>
    <name evidence="1" type="ORF">METZ01_LOCUS72199</name>
</gene>
<evidence type="ECO:0000313" key="1">
    <source>
        <dbReference type="EMBL" id="SVA19345.1"/>
    </source>
</evidence>
<accession>A0A381TTJ4</accession>
<organism evidence="1">
    <name type="scientific">marine metagenome</name>
    <dbReference type="NCBI Taxonomy" id="408172"/>
    <lineage>
        <taxon>unclassified sequences</taxon>
        <taxon>metagenomes</taxon>
        <taxon>ecological metagenomes</taxon>
    </lineage>
</organism>
<dbReference type="PROSITE" id="PS51257">
    <property type="entry name" value="PROKAR_LIPOPROTEIN"/>
    <property type="match status" value="1"/>
</dbReference>